<feature type="compositionally biased region" description="Basic residues" evidence="7">
    <location>
        <begin position="1075"/>
        <end position="1084"/>
    </location>
</feature>
<dbReference type="eggNOG" id="ENOG502QSZW">
    <property type="taxonomic scope" value="Eukaryota"/>
</dbReference>
<dbReference type="SUPFAM" id="SSF48371">
    <property type="entry name" value="ARM repeat"/>
    <property type="match status" value="1"/>
</dbReference>
<evidence type="ECO:0000256" key="1">
    <source>
        <dbReference type="ARBA" id="ARBA00004123"/>
    </source>
</evidence>
<dbReference type="RefSeq" id="XP_013017708.1">
    <property type="nucleotide sequence ID" value="XM_013162254.1"/>
</dbReference>
<gene>
    <name evidence="9" type="ORF">SOCG_04508</name>
</gene>
<proteinExistence type="predicted"/>
<dbReference type="Proteomes" id="UP000016088">
    <property type="component" value="Unassembled WGS sequence"/>
</dbReference>
<keyword evidence="3" id="KW-0158">Chromosome</keyword>
<feature type="compositionally biased region" description="Basic and acidic residues" evidence="7">
    <location>
        <begin position="1"/>
        <end position="19"/>
    </location>
</feature>
<keyword evidence="5" id="KW-0539">Nucleus</keyword>
<dbReference type="Pfam" id="PF12231">
    <property type="entry name" value="Rif1_N"/>
    <property type="match status" value="1"/>
</dbReference>
<dbReference type="GO" id="GO:0000785">
    <property type="term" value="C:chromatin"/>
    <property type="evidence" value="ECO:0007669"/>
    <property type="project" value="EnsemblFungi"/>
</dbReference>
<evidence type="ECO:0000259" key="8">
    <source>
        <dbReference type="Pfam" id="PF12231"/>
    </source>
</evidence>
<feature type="region of interest" description="Disordered" evidence="7">
    <location>
        <begin position="1267"/>
        <end position="1288"/>
    </location>
</feature>
<evidence type="ECO:0000313" key="10">
    <source>
        <dbReference type="Proteomes" id="UP000016088"/>
    </source>
</evidence>
<organism evidence="9 10">
    <name type="scientific">Schizosaccharomyces octosporus (strain yFS286)</name>
    <name type="common">Fission yeast</name>
    <name type="synonym">Octosporomyces octosporus</name>
    <dbReference type="NCBI Taxonomy" id="483514"/>
    <lineage>
        <taxon>Eukaryota</taxon>
        <taxon>Fungi</taxon>
        <taxon>Dikarya</taxon>
        <taxon>Ascomycota</taxon>
        <taxon>Taphrinomycotina</taxon>
        <taxon>Schizosaccharomycetes</taxon>
        <taxon>Schizosaccharomycetales</taxon>
        <taxon>Schizosaccharomycetaceae</taxon>
        <taxon>Schizosaccharomyces</taxon>
    </lineage>
</organism>
<name>S9RAV0_SCHOY</name>
<keyword evidence="4" id="KW-0779">Telomere</keyword>
<reference evidence="9 10" key="1">
    <citation type="journal article" date="2011" name="Science">
        <title>Comparative functional genomics of the fission yeasts.</title>
        <authorList>
            <person name="Rhind N."/>
            <person name="Chen Z."/>
            <person name="Yassour M."/>
            <person name="Thompson D.A."/>
            <person name="Haas B.J."/>
            <person name="Habib N."/>
            <person name="Wapinski I."/>
            <person name="Roy S."/>
            <person name="Lin M.F."/>
            <person name="Heiman D.I."/>
            <person name="Young S.K."/>
            <person name="Furuya K."/>
            <person name="Guo Y."/>
            <person name="Pidoux A."/>
            <person name="Chen H.M."/>
            <person name="Robbertse B."/>
            <person name="Goldberg J.M."/>
            <person name="Aoki K."/>
            <person name="Bayne E.H."/>
            <person name="Berlin A.M."/>
            <person name="Desjardins C.A."/>
            <person name="Dobbs E."/>
            <person name="Dukaj L."/>
            <person name="Fan L."/>
            <person name="FitzGerald M.G."/>
            <person name="French C."/>
            <person name="Gujja S."/>
            <person name="Hansen K."/>
            <person name="Keifenheim D."/>
            <person name="Levin J.Z."/>
            <person name="Mosher R.A."/>
            <person name="Mueller C.A."/>
            <person name="Pfiffner J."/>
            <person name="Priest M."/>
            <person name="Russ C."/>
            <person name="Smialowska A."/>
            <person name="Swoboda P."/>
            <person name="Sykes S.M."/>
            <person name="Vaughn M."/>
            <person name="Vengrova S."/>
            <person name="Yoder R."/>
            <person name="Zeng Q."/>
            <person name="Allshire R."/>
            <person name="Baulcombe D."/>
            <person name="Birren B.W."/>
            <person name="Brown W."/>
            <person name="Ekwall K."/>
            <person name="Kellis M."/>
            <person name="Leatherwood J."/>
            <person name="Levin H."/>
            <person name="Margalit H."/>
            <person name="Martienssen R."/>
            <person name="Nieduszynski C.A."/>
            <person name="Spatafora J.W."/>
            <person name="Friedman N."/>
            <person name="Dalgaard J.Z."/>
            <person name="Baumann P."/>
            <person name="Niki H."/>
            <person name="Regev A."/>
            <person name="Nusbaum C."/>
        </authorList>
    </citation>
    <scope>NUCLEOTIDE SEQUENCE [LARGE SCALE GENOMIC DNA]</scope>
    <source>
        <strain evidence="10">yFS286</strain>
    </source>
</reference>
<dbReference type="GO" id="GO:0000723">
    <property type="term" value="P:telomere maintenance"/>
    <property type="evidence" value="ECO:0007669"/>
    <property type="project" value="EnsemblFungi"/>
</dbReference>
<dbReference type="VEuPathDB" id="FungiDB:SOCG_04508"/>
<keyword evidence="6" id="KW-0131">Cell cycle</keyword>
<dbReference type="OrthoDB" id="5399929at2759"/>
<evidence type="ECO:0000256" key="6">
    <source>
        <dbReference type="ARBA" id="ARBA00023306"/>
    </source>
</evidence>
<evidence type="ECO:0000256" key="4">
    <source>
        <dbReference type="ARBA" id="ARBA00022895"/>
    </source>
</evidence>
<feature type="domain" description="Telomere-associated protein Rif1 N-terminal" evidence="8">
    <location>
        <begin position="111"/>
        <end position="473"/>
    </location>
</feature>
<evidence type="ECO:0000256" key="5">
    <source>
        <dbReference type="ARBA" id="ARBA00023242"/>
    </source>
</evidence>
<keyword evidence="10" id="KW-1185">Reference proteome</keyword>
<evidence type="ECO:0000256" key="2">
    <source>
        <dbReference type="ARBA" id="ARBA00004574"/>
    </source>
</evidence>
<dbReference type="HOGENOM" id="CLU_005497_0_0_1"/>
<feature type="compositionally biased region" description="Polar residues" evidence="7">
    <location>
        <begin position="1057"/>
        <end position="1066"/>
    </location>
</feature>
<dbReference type="GO" id="GO:0005634">
    <property type="term" value="C:nucleus"/>
    <property type="evidence" value="ECO:0007669"/>
    <property type="project" value="UniProtKB-SubCell"/>
</dbReference>
<feature type="region of interest" description="Disordered" evidence="7">
    <location>
        <begin position="1"/>
        <end position="91"/>
    </location>
</feature>
<dbReference type="GeneID" id="25033470"/>
<evidence type="ECO:0000313" key="9">
    <source>
        <dbReference type="EMBL" id="EPX75265.1"/>
    </source>
</evidence>
<feature type="compositionally biased region" description="Polar residues" evidence="7">
    <location>
        <begin position="1094"/>
        <end position="1122"/>
    </location>
</feature>
<evidence type="ECO:0000256" key="3">
    <source>
        <dbReference type="ARBA" id="ARBA00022454"/>
    </source>
</evidence>
<protein>
    <submittedName>
        <fullName evidence="9">Telomere length regulator protein Rif1</fullName>
    </submittedName>
</protein>
<dbReference type="OMA" id="FMTPPHL"/>
<dbReference type="Gene3D" id="1.25.10.10">
    <property type="entry name" value="Leucine-rich Repeat Variant"/>
    <property type="match status" value="1"/>
</dbReference>
<dbReference type="EMBL" id="KE503206">
    <property type="protein sequence ID" value="EPX75265.1"/>
    <property type="molecule type" value="Genomic_DNA"/>
</dbReference>
<dbReference type="InterPro" id="IPR016024">
    <property type="entry name" value="ARM-type_fold"/>
</dbReference>
<dbReference type="GO" id="GO:0140445">
    <property type="term" value="C:chromosome, telomeric repeat region"/>
    <property type="evidence" value="ECO:0007669"/>
    <property type="project" value="EnsemblFungi"/>
</dbReference>
<dbReference type="PANTHER" id="PTHR22928:SF3">
    <property type="entry name" value="TELOMERE-ASSOCIATED PROTEIN RIF1"/>
    <property type="match status" value="1"/>
</dbReference>
<accession>S9RAV0</accession>
<sequence>MRKDNAVKESQKVHDDDHSTPNGKHVNPSDPTLNLTRKKKVVFNNELETSSGGSRPSYGTPKRGILKTSTALSRLKQTDESNDQKNGFTNEANDTFDDIQSWFRSGIEDLEHVERPIRIEIYSKLSSFLKTYTPNLPEDPIFLLLNQLCSFLLADRSACLDTGKPDFHLNCQANKLLSVLLWHPTISSHIQSDTASVFIEQSLQILESSQLTKALAAQHLHLLSCQKCPSGIPPLCDRIITVCLTLPFPSLVVGQERLAVLNKVLSQCPKAFAQRVTDWAPYLLACLMDASKPIREKALLLALDLSKYLYHDKLIARSILSSFHTEIGGTTFIYLISNHFERLVIEEDDGVYVAHAWAAVISILGGARISSWEYFNAWLKIIQLCFNSANPLTKCAAQTSWIRLIHEFSLSETLVQANKRLTLLSQPIAIVLSTRNLPTVKSAAMSTLTALIYACLRPGISSPMLSLLWDAVVIKIIERSALKSEQTMPEAADILIALFDASSNNFWRNDRLVQRELIDTKELPKLNPNWVRSNCQKTVEPINSLMLLARPNYSIKQNQGRKQGKGISYEHSFVLWTTFVKCLSSAGQKEIKRSADTAKAIYCICTSLRNFLYAKRLRKDEVYIERLTRYASLVRSAVEAYDIQLFVENSYIVLKNELLLMDPSLHGNQESICPLVYLLRSMAKLTDGTMFSILHAAYSSILSLLDESNLSLAVKLRLYWDCVSPLSGNDSLILARVLVSHEVSRSACEAFLIEVKNKQKRSTPFEEFLRNEHLNVLKLLNWNVKYCSISDADSVGNLLIHYGIAVSNLYGQDKVLISVIEPFIRILNEGLSFESSKIFSFAMAIMKVPFLSFLAENDQALFDSVDFEKHRNSYFKLINMYNTLLVKAYDSDQMDLKCLFIEAISNYMKNIPKNLCLHTVFGLVDGLSRWFYMENIDNSLRSSSIYNMCIEFCQLVLKLIIEAEKNPSELIDKLSPLITIGLKSKAADVVVSFIYFWNQTLGSFESEEYPIELQKTIIELSHDHYIRLPFSPSFSEFEKLTTEQNLEPDNGTKEGNNDNNSSVASTSNRKESGSKKKNKKNSSNKRKENKSSETNVGETSKPSDIEQNLMESSSMPQDSAYDSNMASNAAAVQLVNPSTKNYTGEIGKSFHEDHRKVNTTEDVQGDNVDIRFDDSEHIDVAGNVDSNVSTVNEPPAIIDEFIDSSNVNTPDINIEEFSLERNPPTDITNDFNSSHESNLLRRSNSRIEDVALPNQVASVEPQTAKAKKRVFVNEEPESEASASKENSKKRFTSLLAEGADGEVDPTVGVTNLISSLGESSTPSNAVHVLSEATTQIEESIHGMRSEDVICLGDILGRLQKAILSRIN</sequence>
<dbReference type="InterPro" id="IPR022031">
    <property type="entry name" value="Rif1_N"/>
</dbReference>
<comment type="subcellular location">
    <subcellularLocation>
        <location evidence="2">Chromosome</location>
        <location evidence="2">Telomere</location>
    </subcellularLocation>
    <subcellularLocation>
        <location evidence="1">Nucleus</location>
    </subcellularLocation>
</comment>
<dbReference type="InterPro" id="IPR011989">
    <property type="entry name" value="ARM-like"/>
</dbReference>
<feature type="region of interest" description="Disordered" evidence="7">
    <location>
        <begin position="1046"/>
        <end position="1122"/>
    </location>
</feature>
<dbReference type="PANTHER" id="PTHR22928">
    <property type="entry name" value="TELOMERE-ASSOCIATED PROTEIN RIF1"/>
    <property type="match status" value="1"/>
</dbReference>
<evidence type="ECO:0000256" key="7">
    <source>
        <dbReference type="SAM" id="MobiDB-lite"/>
    </source>
</evidence>